<comment type="pathway">
    <text evidence="7">Carbohydrate degradation; 2-deoxy-D-ribose 1-phosphate degradation; D-glyceraldehyde 3-phosphate and acetaldehyde from 2-deoxy-alpha-D-ribose 1-phosphate: step 2/2.</text>
</comment>
<name>A0A9X8Y884_9FIRM</name>
<dbReference type="InterPro" id="IPR002915">
    <property type="entry name" value="DeoC/FbaB/LacD_aldolase"/>
</dbReference>
<gene>
    <name evidence="7" type="primary">deoC</name>
    <name evidence="8" type="ORF">EDD78_105117</name>
</gene>
<dbReference type="SMART" id="SM01133">
    <property type="entry name" value="DeoC"/>
    <property type="match status" value="1"/>
</dbReference>
<keyword evidence="3 7" id="KW-0456">Lyase</keyword>
<evidence type="ECO:0000256" key="7">
    <source>
        <dbReference type="HAMAP-Rule" id="MF_00114"/>
    </source>
</evidence>
<keyword evidence="9" id="KW-1185">Reference proteome</keyword>
<feature type="active site" description="Schiff-base intermediate with acetaldehyde" evidence="7">
    <location>
        <position position="156"/>
    </location>
</feature>
<dbReference type="GO" id="GO:0005737">
    <property type="term" value="C:cytoplasm"/>
    <property type="evidence" value="ECO:0007669"/>
    <property type="project" value="UniProtKB-SubCell"/>
</dbReference>
<dbReference type="RefSeq" id="WP_132084476.1">
    <property type="nucleotide sequence ID" value="NZ_SLUK01000005.1"/>
</dbReference>
<dbReference type="NCBIfam" id="TIGR00126">
    <property type="entry name" value="deoC"/>
    <property type="match status" value="1"/>
</dbReference>
<dbReference type="Pfam" id="PF01791">
    <property type="entry name" value="DeoC"/>
    <property type="match status" value="1"/>
</dbReference>
<evidence type="ECO:0000256" key="2">
    <source>
        <dbReference type="ARBA" id="ARBA00022490"/>
    </source>
</evidence>
<dbReference type="AlphaFoldDB" id="A0A9X8Y884"/>
<dbReference type="GO" id="GO:0009264">
    <property type="term" value="P:deoxyribonucleotide catabolic process"/>
    <property type="evidence" value="ECO:0007669"/>
    <property type="project" value="UniProtKB-UniRule"/>
</dbReference>
<accession>A0A9X8Y884</accession>
<dbReference type="InterPro" id="IPR028581">
    <property type="entry name" value="DeoC_typeI"/>
</dbReference>
<dbReference type="GO" id="GO:0016052">
    <property type="term" value="P:carbohydrate catabolic process"/>
    <property type="evidence" value="ECO:0007669"/>
    <property type="project" value="TreeGrafter"/>
</dbReference>
<dbReference type="EC" id="4.1.2.4" evidence="7"/>
<evidence type="ECO:0000256" key="4">
    <source>
        <dbReference type="ARBA" id="ARBA00023270"/>
    </source>
</evidence>
<feature type="active site" description="Proton donor/acceptor" evidence="7">
    <location>
        <position position="188"/>
    </location>
</feature>
<comment type="function">
    <text evidence="6 7">Catalyzes a reversible aldol reaction between acetaldehyde and D-glyceraldehyde 3-phosphate to generate 2-deoxy-D-ribose 5-phosphate.</text>
</comment>
<comment type="subcellular location">
    <subcellularLocation>
        <location evidence="7">Cytoplasm</location>
    </subcellularLocation>
</comment>
<dbReference type="PANTHER" id="PTHR10889:SF1">
    <property type="entry name" value="DEOXYRIBOSE-PHOSPHATE ALDOLASE"/>
    <property type="match status" value="1"/>
</dbReference>
<comment type="catalytic activity">
    <reaction evidence="5 7">
        <text>2-deoxy-D-ribose 5-phosphate = D-glyceraldehyde 3-phosphate + acetaldehyde</text>
        <dbReference type="Rhea" id="RHEA:12821"/>
        <dbReference type="ChEBI" id="CHEBI:15343"/>
        <dbReference type="ChEBI" id="CHEBI:59776"/>
        <dbReference type="ChEBI" id="CHEBI:62877"/>
        <dbReference type="EC" id="4.1.2.4"/>
    </reaction>
</comment>
<sequence>MTRKELAALIDQTALGSGLSEEYIRSFCREAMAEGFASVCILPNMVPAAAQVLSGSATKVCTVISFPLGMDLPETKIFETGDALQKGAQEIDLVLNVGAFKSGDYSALERELSGVIGAAHAAGALAKVIIETPLLTSRQIHEAALLCEGYGADIVKTSTGYRPILPRSTSVEDVKLLRSILRRETGIKAAGGIRSVQDALRMLAAGATRIGASCGVEILNGLAEQPPVRNLSV</sequence>
<dbReference type="CDD" id="cd00959">
    <property type="entry name" value="DeoC"/>
    <property type="match status" value="1"/>
</dbReference>
<dbReference type="PIRSF" id="PIRSF001357">
    <property type="entry name" value="DeoC"/>
    <property type="match status" value="1"/>
</dbReference>
<evidence type="ECO:0000256" key="6">
    <source>
        <dbReference type="ARBA" id="ARBA00056337"/>
    </source>
</evidence>
<dbReference type="GO" id="GO:0004139">
    <property type="term" value="F:deoxyribose-phosphate aldolase activity"/>
    <property type="evidence" value="ECO:0007669"/>
    <property type="project" value="UniProtKB-UniRule"/>
</dbReference>
<keyword evidence="4 7" id="KW-0704">Schiff base</keyword>
<evidence type="ECO:0000313" key="8">
    <source>
        <dbReference type="EMBL" id="TCL43487.1"/>
    </source>
</evidence>
<reference evidence="8 9" key="1">
    <citation type="submission" date="2019-03" db="EMBL/GenBank/DDBJ databases">
        <title>Genomic Encyclopedia of Type Strains, Phase IV (KMG-IV): sequencing the most valuable type-strain genomes for metagenomic binning, comparative biology and taxonomic classification.</title>
        <authorList>
            <person name="Goeker M."/>
        </authorList>
    </citation>
    <scope>NUCLEOTIDE SEQUENCE [LARGE SCALE GENOMIC DNA]</scope>
    <source>
        <strain evidence="8 9">DSM 100433</strain>
    </source>
</reference>
<comment type="caution">
    <text evidence="8">The sequence shown here is derived from an EMBL/GenBank/DDBJ whole genome shotgun (WGS) entry which is preliminary data.</text>
</comment>
<evidence type="ECO:0000256" key="5">
    <source>
        <dbReference type="ARBA" id="ARBA00048791"/>
    </source>
</evidence>
<organism evidence="8 9">
    <name type="scientific">Harryflintia acetispora</name>
    <dbReference type="NCBI Taxonomy" id="1849041"/>
    <lineage>
        <taxon>Bacteria</taxon>
        <taxon>Bacillati</taxon>
        <taxon>Bacillota</taxon>
        <taxon>Clostridia</taxon>
        <taxon>Eubacteriales</taxon>
        <taxon>Oscillospiraceae</taxon>
        <taxon>Harryflintia</taxon>
    </lineage>
</organism>
<comment type="similarity">
    <text evidence="1 7">Belongs to the DeoC/FbaB aldolase family. DeoC type 1 subfamily.</text>
</comment>
<evidence type="ECO:0000256" key="3">
    <source>
        <dbReference type="ARBA" id="ARBA00023239"/>
    </source>
</evidence>
<dbReference type="InterPro" id="IPR011343">
    <property type="entry name" value="DeoC"/>
</dbReference>
<evidence type="ECO:0000313" key="9">
    <source>
        <dbReference type="Proteomes" id="UP000294682"/>
    </source>
</evidence>
<dbReference type="Proteomes" id="UP000294682">
    <property type="component" value="Unassembled WGS sequence"/>
</dbReference>
<dbReference type="Gene3D" id="3.20.20.70">
    <property type="entry name" value="Aldolase class I"/>
    <property type="match status" value="1"/>
</dbReference>
<protein>
    <recommendedName>
        <fullName evidence="7">Deoxyribose-phosphate aldolase</fullName>
        <shortName evidence="7">DERA</shortName>
        <ecNumber evidence="7">4.1.2.4</ecNumber>
    </recommendedName>
    <alternativeName>
        <fullName evidence="7">2-deoxy-D-ribose 5-phosphate aldolase</fullName>
    </alternativeName>
    <alternativeName>
        <fullName evidence="7">Phosphodeoxyriboaldolase</fullName>
        <shortName evidence="7">Deoxyriboaldolase</shortName>
    </alternativeName>
</protein>
<feature type="active site" description="Proton donor/acceptor" evidence="7">
    <location>
        <position position="92"/>
    </location>
</feature>
<dbReference type="GO" id="GO:0006018">
    <property type="term" value="P:2-deoxyribose 1-phosphate catabolic process"/>
    <property type="evidence" value="ECO:0007669"/>
    <property type="project" value="UniProtKB-UniRule"/>
</dbReference>
<evidence type="ECO:0000256" key="1">
    <source>
        <dbReference type="ARBA" id="ARBA00010936"/>
    </source>
</evidence>
<proteinExistence type="inferred from homology"/>
<dbReference type="HAMAP" id="MF_00114">
    <property type="entry name" value="DeoC_type1"/>
    <property type="match status" value="1"/>
</dbReference>
<dbReference type="FunFam" id="3.20.20.70:FF:000044">
    <property type="entry name" value="Deoxyribose-phosphate aldolase"/>
    <property type="match status" value="1"/>
</dbReference>
<dbReference type="SUPFAM" id="SSF51569">
    <property type="entry name" value="Aldolase"/>
    <property type="match status" value="1"/>
</dbReference>
<dbReference type="InterPro" id="IPR013785">
    <property type="entry name" value="Aldolase_TIM"/>
</dbReference>
<dbReference type="EMBL" id="SLUK01000005">
    <property type="protein sequence ID" value="TCL43487.1"/>
    <property type="molecule type" value="Genomic_DNA"/>
</dbReference>
<keyword evidence="2 7" id="KW-0963">Cytoplasm</keyword>
<dbReference type="PANTHER" id="PTHR10889">
    <property type="entry name" value="DEOXYRIBOSE-PHOSPHATE ALDOLASE"/>
    <property type="match status" value="1"/>
</dbReference>